<dbReference type="FunFam" id="3.30.70.580:FF:000001">
    <property type="entry name" value="tRNA pseudouridine synthase A"/>
    <property type="match status" value="1"/>
</dbReference>
<reference evidence="9" key="1">
    <citation type="journal article" date="2020" name="mSystems">
        <title>Genome- and Community-Level Interaction Insights into Carbon Utilization and Element Cycling Functions of Hydrothermarchaeota in Hydrothermal Sediment.</title>
        <authorList>
            <person name="Zhou Z."/>
            <person name="Liu Y."/>
            <person name="Xu W."/>
            <person name="Pan J."/>
            <person name="Luo Z.H."/>
            <person name="Li M."/>
        </authorList>
    </citation>
    <scope>NUCLEOTIDE SEQUENCE [LARGE SCALE GENOMIC DNA]</scope>
    <source>
        <strain evidence="9">HyVt-219</strain>
    </source>
</reference>
<organism evidence="9">
    <name type="scientific">Aerophobetes bacterium</name>
    <dbReference type="NCBI Taxonomy" id="2030807"/>
    <lineage>
        <taxon>Bacteria</taxon>
        <taxon>Candidatus Aerophobota</taxon>
    </lineage>
</organism>
<evidence type="ECO:0000256" key="4">
    <source>
        <dbReference type="HAMAP-Rule" id="MF_00171"/>
    </source>
</evidence>
<proteinExistence type="inferred from homology"/>
<comment type="subunit">
    <text evidence="4">Homodimer.</text>
</comment>
<gene>
    <name evidence="4 9" type="primary">truA</name>
    <name evidence="9" type="ORF">ENG47_01825</name>
</gene>
<evidence type="ECO:0000313" key="9">
    <source>
        <dbReference type="EMBL" id="HDN84480.1"/>
    </source>
</evidence>
<dbReference type="GO" id="GO:0160147">
    <property type="term" value="F:tRNA pseudouridine(38-40) synthase activity"/>
    <property type="evidence" value="ECO:0007669"/>
    <property type="project" value="UniProtKB-EC"/>
</dbReference>
<evidence type="ECO:0000259" key="8">
    <source>
        <dbReference type="Pfam" id="PF01416"/>
    </source>
</evidence>
<dbReference type="Gene3D" id="3.30.70.660">
    <property type="entry name" value="Pseudouridine synthase I, catalytic domain, C-terminal subdomain"/>
    <property type="match status" value="1"/>
</dbReference>
<dbReference type="HAMAP" id="MF_00171">
    <property type="entry name" value="TruA"/>
    <property type="match status" value="1"/>
</dbReference>
<dbReference type="Proteomes" id="UP000885660">
    <property type="component" value="Unassembled WGS sequence"/>
</dbReference>
<dbReference type="PANTHER" id="PTHR11142:SF0">
    <property type="entry name" value="TRNA PSEUDOURIDINE SYNTHASE-LIKE 1"/>
    <property type="match status" value="1"/>
</dbReference>
<dbReference type="EMBL" id="DRBC01000108">
    <property type="protein sequence ID" value="HDN84480.1"/>
    <property type="molecule type" value="Genomic_DNA"/>
</dbReference>
<dbReference type="InterPro" id="IPR001406">
    <property type="entry name" value="PsdUridine_synth_TruA"/>
</dbReference>
<dbReference type="GO" id="GO:0031119">
    <property type="term" value="P:tRNA pseudouridine synthesis"/>
    <property type="evidence" value="ECO:0007669"/>
    <property type="project" value="UniProtKB-UniRule"/>
</dbReference>
<dbReference type="InterPro" id="IPR020094">
    <property type="entry name" value="TruA/RsuA/RluB/E/F_N"/>
</dbReference>
<feature type="active site" description="Nucleophile" evidence="4 5">
    <location>
        <position position="52"/>
    </location>
</feature>
<dbReference type="InterPro" id="IPR020097">
    <property type="entry name" value="PsdUridine_synth_TruA_a/b_dom"/>
</dbReference>
<keyword evidence="3 4" id="KW-0413">Isomerase</keyword>
<comment type="caution">
    <text evidence="4">Lacks conserved residue(s) required for the propagation of feature annotation.</text>
</comment>
<sequence>MGNIKLVLEYDGTNYHGWQIQPDVPTIQGQVQYALKKIFKQEIIVISAGRTDRGVHAKGQVANFRIPRSFPPHKLLLALNSVLPRDIRVRKVQEVSDCFHARYSASYKIYRYIIYNGAIVPPWFRNFSWWVIPSLDCDRMRDASSYLIGRYDFSSFQNQGSPSSSPVRNVEKIKISKKNSFISILIKADGFLYRMARNITGTLVEVGRGKLSPLDIGDILMARDRRKAGPTAPPHGLYLWKVGYPKRFNVS</sequence>
<feature type="domain" description="Pseudouridine synthase I TruA alpha/beta" evidence="8">
    <location>
        <begin position="143"/>
        <end position="245"/>
    </location>
</feature>
<evidence type="ECO:0000256" key="1">
    <source>
        <dbReference type="ARBA" id="ARBA00009375"/>
    </source>
</evidence>
<dbReference type="NCBIfam" id="TIGR00071">
    <property type="entry name" value="hisT_truA"/>
    <property type="match status" value="1"/>
</dbReference>
<dbReference type="Pfam" id="PF01416">
    <property type="entry name" value="PseudoU_synth_1"/>
    <property type="match status" value="2"/>
</dbReference>
<comment type="function">
    <text evidence="4">Formation of pseudouridine at positions 38, 39 and 40 in the anticodon stem and loop of transfer RNAs.</text>
</comment>
<dbReference type="GO" id="GO:0003723">
    <property type="term" value="F:RNA binding"/>
    <property type="evidence" value="ECO:0007669"/>
    <property type="project" value="InterPro"/>
</dbReference>
<dbReference type="InterPro" id="IPR020103">
    <property type="entry name" value="PsdUridine_synth_cat_dom_sf"/>
</dbReference>
<evidence type="ECO:0000256" key="7">
    <source>
        <dbReference type="RuleBase" id="RU003792"/>
    </source>
</evidence>
<feature type="binding site" evidence="4 6">
    <location>
        <position position="110"/>
    </location>
    <ligand>
        <name>substrate</name>
    </ligand>
</feature>
<comment type="similarity">
    <text evidence="1 4 7">Belongs to the tRNA pseudouridine synthase TruA family.</text>
</comment>
<dbReference type="EC" id="5.4.99.12" evidence="4"/>
<evidence type="ECO:0000256" key="3">
    <source>
        <dbReference type="ARBA" id="ARBA00023235"/>
    </source>
</evidence>
<evidence type="ECO:0000256" key="6">
    <source>
        <dbReference type="PIRSR" id="PIRSR001430-2"/>
    </source>
</evidence>
<keyword evidence="2 4" id="KW-0819">tRNA processing</keyword>
<comment type="caution">
    <text evidence="9">The sequence shown here is derived from an EMBL/GenBank/DDBJ whole genome shotgun (WGS) entry which is preliminary data.</text>
</comment>
<dbReference type="AlphaFoldDB" id="A0A7V0QQR9"/>
<comment type="catalytic activity">
    <reaction evidence="4 7">
        <text>uridine(38/39/40) in tRNA = pseudouridine(38/39/40) in tRNA</text>
        <dbReference type="Rhea" id="RHEA:22376"/>
        <dbReference type="Rhea" id="RHEA-COMP:10085"/>
        <dbReference type="Rhea" id="RHEA-COMP:10087"/>
        <dbReference type="ChEBI" id="CHEBI:65314"/>
        <dbReference type="ChEBI" id="CHEBI:65315"/>
        <dbReference type="EC" id="5.4.99.12"/>
    </reaction>
</comment>
<dbReference type="CDD" id="cd02570">
    <property type="entry name" value="PseudoU_synth_EcTruA"/>
    <property type="match status" value="1"/>
</dbReference>
<accession>A0A7V0QQR9</accession>
<dbReference type="Gene3D" id="3.30.70.580">
    <property type="entry name" value="Pseudouridine synthase I, catalytic domain, N-terminal subdomain"/>
    <property type="match status" value="1"/>
</dbReference>
<dbReference type="InterPro" id="IPR020095">
    <property type="entry name" value="PsdUridine_synth_TruA_C"/>
</dbReference>
<protein>
    <recommendedName>
        <fullName evidence="4">tRNA pseudouridine synthase A</fullName>
        <ecNumber evidence="4">5.4.99.12</ecNumber>
    </recommendedName>
    <alternativeName>
        <fullName evidence="4">tRNA pseudouridine(38-40) synthase</fullName>
    </alternativeName>
    <alternativeName>
        <fullName evidence="4">tRNA pseudouridylate synthase I</fullName>
    </alternativeName>
    <alternativeName>
        <fullName evidence="4">tRNA-uridine isomerase I</fullName>
    </alternativeName>
</protein>
<dbReference type="SUPFAM" id="SSF55120">
    <property type="entry name" value="Pseudouridine synthase"/>
    <property type="match status" value="1"/>
</dbReference>
<name>A0A7V0QQR9_UNCAE</name>
<evidence type="ECO:0000256" key="2">
    <source>
        <dbReference type="ARBA" id="ARBA00022694"/>
    </source>
</evidence>
<evidence type="ECO:0000256" key="5">
    <source>
        <dbReference type="PIRSR" id="PIRSR001430-1"/>
    </source>
</evidence>
<feature type="domain" description="Pseudouridine synthase I TruA alpha/beta" evidence="8">
    <location>
        <begin position="9"/>
        <end position="104"/>
    </location>
</feature>
<dbReference type="PANTHER" id="PTHR11142">
    <property type="entry name" value="PSEUDOURIDYLATE SYNTHASE"/>
    <property type="match status" value="1"/>
</dbReference>
<dbReference type="PIRSF" id="PIRSF001430">
    <property type="entry name" value="tRNA_psdUrid_synth"/>
    <property type="match status" value="1"/>
</dbReference>